<dbReference type="EMBL" id="CP049934">
    <property type="protein sequence ID" value="QIM16071.1"/>
    <property type="molecule type" value="Genomic_DNA"/>
</dbReference>
<keyword evidence="2" id="KW-0812">Transmembrane</keyword>
<dbReference type="Pfam" id="PF02719">
    <property type="entry name" value="Polysacc_synt_2"/>
    <property type="match status" value="1"/>
</dbReference>
<evidence type="ECO:0000256" key="1">
    <source>
        <dbReference type="ARBA" id="ARBA00007430"/>
    </source>
</evidence>
<dbReference type="SUPFAM" id="SSF51735">
    <property type="entry name" value="NAD(P)-binding Rossmann-fold domains"/>
    <property type="match status" value="2"/>
</dbReference>
<reference evidence="4 5" key="1">
    <citation type="submission" date="2020-03" db="EMBL/GenBank/DDBJ databases">
        <title>Leucobacter sp. nov., isolated from beetles.</title>
        <authorList>
            <person name="Hyun D.-W."/>
            <person name="Bae J.-W."/>
        </authorList>
    </citation>
    <scope>NUCLEOTIDE SEQUENCE [LARGE SCALE GENOMIC DNA]</scope>
    <source>
        <strain evidence="4 5">HDW9B</strain>
    </source>
</reference>
<dbReference type="InterPro" id="IPR051203">
    <property type="entry name" value="Polysaccharide_Synthase-Rel"/>
</dbReference>
<gene>
    <name evidence="4" type="ORF">G7067_06010</name>
</gene>
<protein>
    <submittedName>
        <fullName evidence="4">Polysaccharide biosynthesis protein</fullName>
    </submittedName>
</protein>
<dbReference type="PANTHER" id="PTHR43318">
    <property type="entry name" value="UDP-N-ACETYLGLUCOSAMINE 4,6-DEHYDRATASE"/>
    <property type="match status" value="1"/>
</dbReference>
<feature type="domain" description="Polysaccharide biosynthesis protein CapD-like" evidence="3">
    <location>
        <begin position="300"/>
        <end position="578"/>
    </location>
</feature>
<proteinExistence type="inferred from homology"/>
<keyword evidence="2" id="KW-1133">Transmembrane helix</keyword>
<accession>A0A6G8FI97</accession>
<dbReference type="InterPro" id="IPR036291">
    <property type="entry name" value="NAD(P)-bd_dom_sf"/>
</dbReference>
<dbReference type="AlphaFoldDB" id="A0A6G8FI97"/>
<evidence type="ECO:0000259" key="3">
    <source>
        <dbReference type="Pfam" id="PF02719"/>
    </source>
</evidence>
<feature type="transmembrane region" description="Helical" evidence="2">
    <location>
        <begin position="93"/>
        <end position="113"/>
    </location>
</feature>
<dbReference type="KEGG" id="lins:G7067_06010"/>
<keyword evidence="5" id="KW-1185">Reference proteome</keyword>
<dbReference type="CDD" id="cd05237">
    <property type="entry name" value="UDP_invert_4-6DH_SDR_e"/>
    <property type="match status" value="1"/>
</dbReference>
<evidence type="ECO:0000313" key="4">
    <source>
        <dbReference type="EMBL" id="QIM16071.1"/>
    </source>
</evidence>
<keyword evidence="2" id="KW-0472">Membrane</keyword>
<feature type="transmembrane region" description="Helical" evidence="2">
    <location>
        <begin position="25"/>
        <end position="46"/>
    </location>
</feature>
<feature type="transmembrane region" description="Helical" evidence="2">
    <location>
        <begin position="125"/>
        <end position="143"/>
    </location>
</feature>
<dbReference type="InterPro" id="IPR003869">
    <property type="entry name" value="Polysac_CapD-like"/>
</dbReference>
<comment type="similarity">
    <text evidence="1">Belongs to the polysaccharide synthase family.</text>
</comment>
<organism evidence="4 5">
    <name type="scientific">Leucobacter insecticola</name>
    <dbReference type="NCBI Taxonomy" id="2714934"/>
    <lineage>
        <taxon>Bacteria</taxon>
        <taxon>Bacillati</taxon>
        <taxon>Actinomycetota</taxon>
        <taxon>Actinomycetes</taxon>
        <taxon>Micrococcales</taxon>
        <taxon>Microbacteriaceae</taxon>
        <taxon>Leucobacter</taxon>
    </lineage>
</organism>
<name>A0A6G8FI97_9MICO</name>
<dbReference type="Proteomes" id="UP000501387">
    <property type="component" value="Chromosome"/>
</dbReference>
<feature type="transmembrane region" description="Helical" evidence="2">
    <location>
        <begin position="58"/>
        <end position="81"/>
    </location>
</feature>
<dbReference type="PANTHER" id="PTHR43318:SF1">
    <property type="entry name" value="POLYSACCHARIDE BIOSYNTHESIS PROTEIN EPSC-RELATED"/>
    <property type="match status" value="1"/>
</dbReference>
<evidence type="ECO:0000313" key="5">
    <source>
        <dbReference type="Proteomes" id="UP000501387"/>
    </source>
</evidence>
<sequence>MGHEGNGEFVSINANRRSAHFARQYGLLFACDAIAWTIGIIAALVLRFDFNLARIHLGWTAVIIGVTVLLQLIGGWVSWLYRNRYETGSFDEVRALVLDITGVMVVAWGIAYLVGYGNGIPRSTLIIAAPITFSLMGVTRYIFRLYGERRLKPGLEAERTLLYGAGYLGVQTAKRLLTDAKGFALPVGFLDDDPQKRNQEVRGVRVLGGLDDIARIARETRATRLIVCIGDADSVMMRRVDAAADRAGMTAMVLPPLEQILQNSSAISDVRELSIEDLIGRNPVRLETDSIAEYLQDKCVLVTGAGGSIGSELCRQLARFAPRELIMLDRDETALQESQLSISGHGLLDTNDVVLADIRDHSTLERIFTERRPEVVFHAAALKHLPMLEQYPDEAWKTNVQGTLNVLRAAQAAGVGTFVNISTDKAANPTSVLGHSKRVAEKLTAWMAEQTGQRYLSVRFGNVIGSRGSMLPTFRKLIEAGGPVTVTHPEVTRFFMTIPEACQLVVQAGGIGRPGEVLILDMGEPVSILDVARRMVAQSGKDIEILFTGLRHGEKLHEELVGDGEGDERPFHPKIAHAHVDTISPDVLDHEGWIARLDLTEEAEERVQ</sequence>
<evidence type="ECO:0000256" key="2">
    <source>
        <dbReference type="SAM" id="Phobius"/>
    </source>
</evidence>
<dbReference type="Pfam" id="PF13727">
    <property type="entry name" value="CoA_binding_3"/>
    <property type="match status" value="1"/>
</dbReference>
<dbReference type="Gene3D" id="3.40.50.720">
    <property type="entry name" value="NAD(P)-binding Rossmann-like Domain"/>
    <property type="match status" value="2"/>
</dbReference>